<evidence type="ECO:0000256" key="1">
    <source>
        <dbReference type="SAM" id="MobiDB-lite"/>
    </source>
</evidence>
<evidence type="ECO:0000259" key="4">
    <source>
        <dbReference type="Pfam" id="PF20152"/>
    </source>
</evidence>
<keyword evidence="2" id="KW-0812">Transmembrane</keyword>
<feature type="chain" id="PRO_5010887387" description="DUF6534 domain-containing protein" evidence="3">
    <location>
        <begin position="25"/>
        <end position="350"/>
    </location>
</feature>
<protein>
    <recommendedName>
        <fullName evidence="4">DUF6534 domain-containing protein</fullName>
    </recommendedName>
</protein>
<reference evidence="5 6" key="1">
    <citation type="submission" date="2017-04" db="EMBL/GenBank/DDBJ databases">
        <title>Genome Sequence of the Model Brown-Rot Fungus Postia placenta SB12.</title>
        <authorList>
            <consortium name="DOE Joint Genome Institute"/>
            <person name="Gaskell J."/>
            <person name="Kersten P."/>
            <person name="Larrondo L.F."/>
            <person name="Canessa P."/>
            <person name="Martinez D."/>
            <person name="Hibbett D."/>
            <person name="Schmoll M."/>
            <person name="Kubicek C.P."/>
            <person name="Martinez A.T."/>
            <person name="Yadav J."/>
            <person name="Master E."/>
            <person name="Magnuson J.K."/>
            <person name="James T."/>
            <person name="Yaver D."/>
            <person name="Berka R."/>
            <person name="Labutti K."/>
            <person name="Lipzen A."/>
            <person name="Aerts A."/>
            <person name="Barry K."/>
            <person name="Henrissat B."/>
            <person name="Blanchette R."/>
            <person name="Grigoriev I."/>
            <person name="Cullen D."/>
        </authorList>
    </citation>
    <scope>NUCLEOTIDE SEQUENCE [LARGE SCALE GENOMIC DNA]</scope>
    <source>
        <strain evidence="5 6">MAD-698-R-SB12</strain>
    </source>
</reference>
<dbReference type="Pfam" id="PF20152">
    <property type="entry name" value="DUF6534"/>
    <property type="match status" value="1"/>
</dbReference>
<dbReference type="RefSeq" id="XP_024338876.1">
    <property type="nucleotide sequence ID" value="XM_024479058.1"/>
</dbReference>
<evidence type="ECO:0000313" key="5">
    <source>
        <dbReference type="EMBL" id="OSX62082.1"/>
    </source>
</evidence>
<proteinExistence type="predicted"/>
<dbReference type="STRING" id="670580.A0A1X6N0T1"/>
<sequence>MPGPLGGTLGTFCFAILLFGSASAQIYNYWWNYPDEPQLHRHAVATVWLIDTVHTAVCIMALYRWMIVDFNDYQLIQNLSWQAASCSYRIVMLSGIVQRSGSVNLLALKCTQFTDHLIEGSRKNITLCATMLLFTYNDIGNHVDRPSRLKFKTVDAFGASREPLISLTCGLGLATIVDLMVSISLVYYRLKVPRRADQAMHFVERLQYFAINTGVLTMSACLPGECIDCVLEIQAKLYTNSFIATMSEHATIRTEASEAKELDLASRMQGQPNTNPSARRATRHRPKSKFAGEDLFTITNDIPPTPSPISSIGRADGADAEADPKATSFLHMENGHEANTLSDAKAQALL</sequence>
<dbReference type="EMBL" id="KZ110597">
    <property type="protein sequence ID" value="OSX62082.1"/>
    <property type="molecule type" value="Genomic_DNA"/>
</dbReference>
<dbReference type="Proteomes" id="UP000194127">
    <property type="component" value="Unassembled WGS sequence"/>
</dbReference>
<name>A0A1X6N0T1_9APHY</name>
<feature type="compositionally biased region" description="Low complexity" evidence="1">
    <location>
        <begin position="297"/>
        <end position="312"/>
    </location>
</feature>
<gene>
    <name evidence="5" type="ORF">POSPLADRAFT_1046530</name>
</gene>
<feature type="region of interest" description="Disordered" evidence="1">
    <location>
        <begin position="265"/>
        <end position="328"/>
    </location>
</feature>
<evidence type="ECO:0000313" key="6">
    <source>
        <dbReference type="Proteomes" id="UP000194127"/>
    </source>
</evidence>
<feature type="signal peptide" evidence="3">
    <location>
        <begin position="1"/>
        <end position="24"/>
    </location>
</feature>
<dbReference type="PANTHER" id="PTHR40465">
    <property type="entry name" value="CHROMOSOME 1, WHOLE GENOME SHOTGUN SEQUENCE"/>
    <property type="match status" value="1"/>
</dbReference>
<dbReference type="OrthoDB" id="3270417at2759"/>
<dbReference type="GeneID" id="36324008"/>
<keyword evidence="2" id="KW-0472">Membrane</keyword>
<dbReference type="InterPro" id="IPR045339">
    <property type="entry name" value="DUF6534"/>
</dbReference>
<feature type="domain" description="DUF6534" evidence="4">
    <location>
        <begin position="174"/>
        <end position="246"/>
    </location>
</feature>
<dbReference type="PANTHER" id="PTHR40465:SF1">
    <property type="entry name" value="DUF6534 DOMAIN-CONTAINING PROTEIN"/>
    <property type="match status" value="1"/>
</dbReference>
<feature type="transmembrane region" description="Helical" evidence="2">
    <location>
        <begin position="48"/>
        <end position="67"/>
    </location>
</feature>
<keyword evidence="6" id="KW-1185">Reference proteome</keyword>
<evidence type="ECO:0000256" key="3">
    <source>
        <dbReference type="SAM" id="SignalP"/>
    </source>
</evidence>
<dbReference type="AlphaFoldDB" id="A0A1X6N0T1"/>
<feature type="transmembrane region" description="Helical" evidence="2">
    <location>
        <begin position="164"/>
        <end position="188"/>
    </location>
</feature>
<organism evidence="5 6">
    <name type="scientific">Postia placenta MAD-698-R-SB12</name>
    <dbReference type="NCBI Taxonomy" id="670580"/>
    <lineage>
        <taxon>Eukaryota</taxon>
        <taxon>Fungi</taxon>
        <taxon>Dikarya</taxon>
        <taxon>Basidiomycota</taxon>
        <taxon>Agaricomycotina</taxon>
        <taxon>Agaricomycetes</taxon>
        <taxon>Polyporales</taxon>
        <taxon>Adustoporiaceae</taxon>
        <taxon>Rhodonia</taxon>
    </lineage>
</organism>
<feature type="compositionally biased region" description="Polar residues" evidence="1">
    <location>
        <begin position="268"/>
        <end position="277"/>
    </location>
</feature>
<accession>A0A1X6N0T1</accession>
<keyword evidence="3" id="KW-0732">Signal</keyword>
<keyword evidence="2" id="KW-1133">Transmembrane helix</keyword>
<evidence type="ECO:0000256" key="2">
    <source>
        <dbReference type="SAM" id="Phobius"/>
    </source>
</evidence>